<keyword evidence="13" id="KW-1185">Reference proteome</keyword>
<evidence type="ECO:0000313" key="12">
    <source>
        <dbReference type="EMBL" id="GAA98843.1"/>
    </source>
</evidence>
<comment type="similarity">
    <text evidence="2 11">Belongs to the UQCRQ/QCR8 family.</text>
</comment>
<dbReference type="InterPro" id="IPR004205">
    <property type="entry name" value="Cyt_bc1_su8"/>
</dbReference>
<evidence type="ECO:0000256" key="8">
    <source>
        <dbReference type="ARBA" id="ARBA00022989"/>
    </source>
</evidence>
<dbReference type="RefSeq" id="XP_014567011.1">
    <property type="nucleotide sequence ID" value="XM_014711525.1"/>
</dbReference>
<dbReference type="GO" id="GO:0006122">
    <property type="term" value="P:mitochondrial electron transport, ubiquinol to cytochrome c"/>
    <property type="evidence" value="ECO:0007669"/>
    <property type="project" value="UniProtKB-UniRule"/>
</dbReference>
<name>G7E7N3_MIXOS</name>
<comment type="subunit">
    <text evidence="11">Component of the ubiquinol-cytochrome c oxidoreductase (cytochrome b-c1 complex, complex III, CIII), a multisubunit enzyme composed of 3 respiratory subunits cytochrome b, cytochrome c1 and Rieske protein, 2 core protein subunits, and additional low-molecular weight protein subunits. The complex exists as an obligatory dimer and forms supercomplexes (SCs) in the inner mitochondrial membrane with cytochrome c oxidase (complex IV, CIV).</text>
</comment>
<comment type="function">
    <text evidence="11">Component of the ubiquinol-cytochrome c oxidoreductase, a multisubunit transmembrane complex that is part of the mitochondrial electron transport chain which drives oxidative phosphorylation. The complex plays an important role in the uptake of multiple carbon sources present in different host niches.</text>
</comment>
<sequence>MHSTAIVQSGMPTGKSYLSYWGEAKMKQKGVIQYGISPYRQAPMRGAVTHALFSGVGRIRRYAFWPTLAGIAGTRFTHSGLSRSADLRCDAACSLQHLVMGDRKESLSQLKGGTQAWRSCGLSQDDYSLCLDVLLCHCIQSGTDAQQSQHRDCASAPS</sequence>
<reference evidence="12 13" key="2">
    <citation type="journal article" date="2012" name="Open Biol.">
        <title>Characteristics of nucleosomes and linker DNA regions on the genome of the basidiomycete Mixia osmundae revealed by mono- and dinucleosome mapping.</title>
        <authorList>
            <person name="Nishida H."/>
            <person name="Kondo S."/>
            <person name="Matsumoto T."/>
            <person name="Suzuki Y."/>
            <person name="Yoshikawa H."/>
            <person name="Taylor T.D."/>
            <person name="Sugiyama J."/>
        </authorList>
    </citation>
    <scope>NUCLEOTIDE SEQUENCE [LARGE SCALE GENOMIC DNA]</scope>
    <source>
        <strain evidence="13">CBS 9802 / IAM 14324 / JCM 22182 / KY 12970</strain>
    </source>
</reference>
<dbReference type="InterPro" id="IPR036642">
    <property type="entry name" value="Cyt_bc1_su8_sf"/>
</dbReference>
<evidence type="ECO:0000256" key="1">
    <source>
        <dbReference type="ARBA" id="ARBA00004434"/>
    </source>
</evidence>
<keyword evidence="9 11" id="KW-0496">Mitochondrion</keyword>
<keyword evidence="4 11" id="KW-0679">Respiratory chain</keyword>
<dbReference type="OrthoDB" id="6683853at2759"/>
<evidence type="ECO:0000256" key="10">
    <source>
        <dbReference type="ARBA" id="ARBA00023136"/>
    </source>
</evidence>
<organism evidence="12 13">
    <name type="scientific">Mixia osmundae (strain CBS 9802 / IAM 14324 / JCM 22182 / KY 12970)</name>
    <dbReference type="NCBI Taxonomy" id="764103"/>
    <lineage>
        <taxon>Eukaryota</taxon>
        <taxon>Fungi</taxon>
        <taxon>Dikarya</taxon>
        <taxon>Basidiomycota</taxon>
        <taxon>Pucciniomycotina</taxon>
        <taxon>Mixiomycetes</taxon>
        <taxon>Mixiales</taxon>
        <taxon>Mixiaceae</taxon>
        <taxon>Mixia</taxon>
    </lineage>
</organism>
<evidence type="ECO:0000313" key="13">
    <source>
        <dbReference type="Proteomes" id="UP000009131"/>
    </source>
</evidence>
<comment type="subcellular location">
    <subcellularLocation>
        <location evidence="1 11">Mitochondrion inner membrane</location>
        <topology evidence="1 11">Single-pass membrane protein</topology>
    </subcellularLocation>
</comment>
<keyword evidence="5" id="KW-0812">Transmembrane</keyword>
<accession>G7E7N3</accession>
<keyword evidence="10" id="KW-0472">Membrane</keyword>
<comment type="caution">
    <text evidence="12">The sequence shown here is derived from an EMBL/GenBank/DDBJ whole genome shotgun (WGS) entry which is preliminary data.</text>
</comment>
<dbReference type="Proteomes" id="UP000009131">
    <property type="component" value="Unassembled WGS sequence"/>
</dbReference>
<protein>
    <recommendedName>
        <fullName evidence="11">Cytochrome b-c1 complex subunit 8</fullName>
    </recommendedName>
    <alternativeName>
        <fullName evidence="11">Complex III subunit 8</fullName>
    </alternativeName>
</protein>
<evidence type="ECO:0000256" key="11">
    <source>
        <dbReference type="RuleBase" id="RU368118"/>
    </source>
</evidence>
<dbReference type="GO" id="GO:0045275">
    <property type="term" value="C:respiratory chain complex III"/>
    <property type="evidence" value="ECO:0007669"/>
    <property type="project" value="UniProtKB-UniRule"/>
</dbReference>
<evidence type="ECO:0000256" key="2">
    <source>
        <dbReference type="ARBA" id="ARBA00007668"/>
    </source>
</evidence>
<keyword evidence="3 11" id="KW-0813">Transport</keyword>
<keyword evidence="6 11" id="KW-0999">Mitochondrion inner membrane</keyword>
<evidence type="ECO:0000256" key="9">
    <source>
        <dbReference type="ARBA" id="ARBA00023128"/>
    </source>
</evidence>
<dbReference type="AlphaFoldDB" id="G7E7N3"/>
<dbReference type="Pfam" id="PF02939">
    <property type="entry name" value="UcrQ"/>
    <property type="match status" value="1"/>
</dbReference>
<evidence type="ECO:0000256" key="6">
    <source>
        <dbReference type="ARBA" id="ARBA00022792"/>
    </source>
</evidence>
<dbReference type="HOGENOM" id="CLU_1669814_0_0_1"/>
<reference evidence="12 13" key="1">
    <citation type="journal article" date="2011" name="J. Gen. Appl. Microbiol.">
        <title>Draft genome sequencing of the enigmatic basidiomycete Mixia osmundae.</title>
        <authorList>
            <person name="Nishida H."/>
            <person name="Nagatsuka Y."/>
            <person name="Sugiyama J."/>
        </authorList>
    </citation>
    <scope>NUCLEOTIDE SEQUENCE [LARGE SCALE GENOMIC DNA]</scope>
    <source>
        <strain evidence="13">CBS 9802 / IAM 14324 / JCM 22182 / KY 12970</strain>
    </source>
</reference>
<evidence type="ECO:0000256" key="5">
    <source>
        <dbReference type="ARBA" id="ARBA00022692"/>
    </source>
</evidence>
<dbReference type="EMBL" id="BABT02000165">
    <property type="protein sequence ID" value="GAA98843.1"/>
    <property type="molecule type" value="Genomic_DNA"/>
</dbReference>
<dbReference type="Gene3D" id="1.20.5.210">
    <property type="entry name" value="Cytochrome b-c1 complex subunit 8"/>
    <property type="match status" value="1"/>
</dbReference>
<keyword evidence="8" id="KW-1133">Transmembrane helix</keyword>
<evidence type="ECO:0000256" key="7">
    <source>
        <dbReference type="ARBA" id="ARBA00022982"/>
    </source>
</evidence>
<keyword evidence="7 11" id="KW-0249">Electron transport</keyword>
<dbReference type="GO" id="GO:0005743">
    <property type="term" value="C:mitochondrial inner membrane"/>
    <property type="evidence" value="ECO:0007669"/>
    <property type="project" value="UniProtKB-SubCell"/>
</dbReference>
<gene>
    <name evidence="12" type="primary">Mo05531</name>
    <name evidence="12" type="ORF">E5Q_05531</name>
</gene>
<dbReference type="SUPFAM" id="SSF81508">
    <property type="entry name" value="Ubiquinone-binding protein QP-C of cytochrome bc1 complex (Ubiquinol-cytochrome c reductase)"/>
    <property type="match status" value="1"/>
</dbReference>
<dbReference type="eggNOG" id="KOG4116">
    <property type="taxonomic scope" value="Eukaryota"/>
</dbReference>
<dbReference type="STRING" id="764103.G7E7N3"/>
<evidence type="ECO:0000256" key="3">
    <source>
        <dbReference type="ARBA" id="ARBA00022448"/>
    </source>
</evidence>
<evidence type="ECO:0000256" key="4">
    <source>
        <dbReference type="ARBA" id="ARBA00022660"/>
    </source>
</evidence>
<proteinExistence type="inferred from homology"/>
<dbReference type="InParanoid" id="G7E7N3"/>